<dbReference type="PROSITE" id="PS50011">
    <property type="entry name" value="PROTEIN_KINASE_DOM"/>
    <property type="match status" value="1"/>
</dbReference>
<sequence>MPTPIIGKQRVPPGRPTSSTFGNVYRIKCHRDPDTLYAMKELARNNLPKFITMELRILQRFDGVHNIMRIHAAHREPDREIMASVTVPEILDYMKNLLDALRYLHGKGIIHRDVKPSNFLYNRSKHNKNFKEMNSTKKQNNDSIIEYIISISAQFFDKFASSEFAFMGREPTAINQLCIIRKLI</sequence>
<name>A0A1I8ET19_WUCBA</name>
<dbReference type="PANTHER" id="PTHR44167:SF23">
    <property type="entry name" value="CDC7 KINASE, ISOFORM A-RELATED"/>
    <property type="match status" value="1"/>
</dbReference>
<evidence type="ECO:0000256" key="1">
    <source>
        <dbReference type="ARBA" id="ARBA00012513"/>
    </source>
</evidence>
<evidence type="ECO:0000256" key="6">
    <source>
        <dbReference type="ARBA" id="ARBA00022840"/>
    </source>
</evidence>
<dbReference type="InterPro" id="IPR008271">
    <property type="entry name" value="Ser/Thr_kinase_AS"/>
</dbReference>
<proteinExistence type="predicted"/>
<keyword evidence="4" id="KW-0547">Nucleotide-binding</keyword>
<keyword evidence="5" id="KW-0418">Kinase</keyword>
<dbReference type="Gene3D" id="1.10.510.10">
    <property type="entry name" value="Transferase(Phosphotransferase) domain 1"/>
    <property type="match status" value="1"/>
</dbReference>
<dbReference type="InterPro" id="IPR011009">
    <property type="entry name" value="Kinase-like_dom_sf"/>
</dbReference>
<organism evidence="8">
    <name type="scientific">Wuchereria bancrofti</name>
    <dbReference type="NCBI Taxonomy" id="6293"/>
    <lineage>
        <taxon>Eukaryota</taxon>
        <taxon>Metazoa</taxon>
        <taxon>Ecdysozoa</taxon>
        <taxon>Nematoda</taxon>
        <taxon>Chromadorea</taxon>
        <taxon>Rhabditida</taxon>
        <taxon>Spirurina</taxon>
        <taxon>Spiruromorpha</taxon>
        <taxon>Filarioidea</taxon>
        <taxon>Onchocercidae</taxon>
        <taxon>Wuchereria</taxon>
    </lineage>
</organism>
<reference evidence="8" key="1">
    <citation type="submission" date="2016-11" db="UniProtKB">
        <authorList>
            <consortium name="WormBaseParasite"/>
        </authorList>
    </citation>
    <scope>IDENTIFICATION</scope>
    <source>
        <strain evidence="8">pt0022</strain>
    </source>
</reference>
<evidence type="ECO:0000256" key="2">
    <source>
        <dbReference type="ARBA" id="ARBA00022527"/>
    </source>
</evidence>
<dbReference type="GO" id="GO:0005524">
    <property type="term" value="F:ATP binding"/>
    <property type="evidence" value="ECO:0007669"/>
    <property type="project" value="UniProtKB-KW"/>
</dbReference>
<evidence type="ECO:0000313" key="8">
    <source>
        <dbReference type="WBParaSite" id="maker-PairedContig_4611-snap-gene-0.3-mRNA-1"/>
    </source>
</evidence>
<keyword evidence="6" id="KW-0067">ATP-binding</keyword>
<dbReference type="AlphaFoldDB" id="A0A1I8ET19"/>
<dbReference type="PROSITE" id="PS00108">
    <property type="entry name" value="PROTEIN_KINASE_ST"/>
    <property type="match status" value="1"/>
</dbReference>
<protein>
    <recommendedName>
        <fullName evidence="1">non-specific serine/threonine protein kinase</fullName>
        <ecNumber evidence="1">2.7.11.1</ecNumber>
    </recommendedName>
</protein>
<dbReference type="PANTHER" id="PTHR44167">
    <property type="entry name" value="OVARIAN-SPECIFIC SERINE/THREONINE-PROTEIN KINASE LOK-RELATED"/>
    <property type="match status" value="1"/>
</dbReference>
<feature type="domain" description="Protein kinase" evidence="7">
    <location>
        <begin position="1"/>
        <end position="184"/>
    </location>
</feature>
<dbReference type="Pfam" id="PF00069">
    <property type="entry name" value="Pkinase"/>
    <property type="match status" value="1"/>
</dbReference>
<dbReference type="EC" id="2.7.11.1" evidence="1"/>
<dbReference type="STRING" id="6293.A0A1I8ET19"/>
<evidence type="ECO:0000259" key="7">
    <source>
        <dbReference type="PROSITE" id="PS50011"/>
    </source>
</evidence>
<keyword evidence="3" id="KW-0808">Transferase</keyword>
<evidence type="ECO:0000256" key="4">
    <source>
        <dbReference type="ARBA" id="ARBA00022741"/>
    </source>
</evidence>
<evidence type="ECO:0000256" key="5">
    <source>
        <dbReference type="ARBA" id="ARBA00022777"/>
    </source>
</evidence>
<dbReference type="SUPFAM" id="SSF56112">
    <property type="entry name" value="Protein kinase-like (PK-like)"/>
    <property type="match status" value="1"/>
</dbReference>
<evidence type="ECO:0000256" key="3">
    <source>
        <dbReference type="ARBA" id="ARBA00022679"/>
    </source>
</evidence>
<dbReference type="InterPro" id="IPR000719">
    <property type="entry name" value="Prot_kinase_dom"/>
</dbReference>
<dbReference type="GO" id="GO:0004674">
    <property type="term" value="F:protein serine/threonine kinase activity"/>
    <property type="evidence" value="ECO:0007669"/>
    <property type="project" value="UniProtKB-KW"/>
</dbReference>
<dbReference type="WBParaSite" id="maker-PairedContig_4611-snap-gene-0.3-mRNA-1">
    <property type="protein sequence ID" value="maker-PairedContig_4611-snap-gene-0.3-mRNA-1"/>
    <property type="gene ID" value="maker-PairedContig_4611-snap-gene-0.3"/>
</dbReference>
<dbReference type="SMART" id="SM00220">
    <property type="entry name" value="S_TKc"/>
    <property type="match status" value="1"/>
</dbReference>
<dbReference type="GO" id="GO:0044773">
    <property type="term" value="P:mitotic DNA damage checkpoint signaling"/>
    <property type="evidence" value="ECO:0007669"/>
    <property type="project" value="TreeGrafter"/>
</dbReference>
<keyword evidence="2" id="KW-0723">Serine/threonine-protein kinase</keyword>
<dbReference type="GO" id="GO:0005634">
    <property type="term" value="C:nucleus"/>
    <property type="evidence" value="ECO:0007669"/>
    <property type="project" value="TreeGrafter"/>
</dbReference>
<accession>A0A1I8ET19</accession>
<dbReference type="Gene3D" id="3.30.200.20">
    <property type="entry name" value="Phosphorylase Kinase, domain 1"/>
    <property type="match status" value="1"/>
</dbReference>